<feature type="compositionally biased region" description="Polar residues" evidence="1">
    <location>
        <begin position="86"/>
        <end position="95"/>
    </location>
</feature>
<feature type="compositionally biased region" description="Basic and acidic residues" evidence="1">
    <location>
        <begin position="693"/>
        <end position="730"/>
    </location>
</feature>
<evidence type="ECO:0000256" key="1">
    <source>
        <dbReference type="SAM" id="MobiDB-lite"/>
    </source>
</evidence>
<keyword evidence="2" id="KW-1133">Transmembrane helix</keyword>
<feature type="compositionally biased region" description="Basic and acidic residues" evidence="1">
    <location>
        <begin position="635"/>
        <end position="648"/>
    </location>
</feature>
<feature type="compositionally biased region" description="Basic and acidic residues" evidence="1">
    <location>
        <begin position="661"/>
        <end position="676"/>
    </location>
</feature>
<feature type="compositionally biased region" description="Low complexity" evidence="1">
    <location>
        <begin position="408"/>
        <end position="420"/>
    </location>
</feature>
<evidence type="ECO:0000313" key="3">
    <source>
        <dbReference type="EMBL" id="RKN46436.1"/>
    </source>
</evidence>
<keyword evidence="2" id="KW-0472">Membrane</keyword>
<feature type="compositionally biased region" description="Low complexity" evidence="1">
    <location>
        <begin position="70"/>
        <end position="85"/>
    </location>
</feature>
<dbReference type="Proteomes" id="UP000281726">
    <property type="component" value="Unassembled WGS sequence"/>
</dbReference>
<keyword evidence="4" id="KW-1185">Reference proteome</keyword>
<protein>
    <submittedName>
        <fullName evidence="3">Uncharacterized protein</fullName>
    </submittedName>
</protein>
<feature type="region of interest" description="Disordered" evidence="1">
    <location>
        <begin position="1"/>
        <end position="840"/>
    </location>
</feature>
<feature type="compositionally biased region" description="Basic and acidic residues" evidence="1">
    <location>
        <begin position="1"/>
        <end position="11"/>
    </location>
</feature>
<feature type="compositionally biased region" description="Pro residues" evidence="1">
    <location>
        <begin position="746"/>
        <end position="756"/>
    </location>
</feature>
<dbReference type="AlphaFoldDB" id="A0A3A9ZGW4"/>
<evidence type="ECO:0000256" key="2">
    <source>
        <dbReference type="SAM" id="Phobius"/>
    </source>
</evidence>
<reference evidence="3 4" key="1">
    <citation type="journal article" date="2004" name="Syst. Appl. Microbiol.">
        <title>Cryptoendolithic actinomycetes from antarctic sandstone rock samples: Micromonospora endolithica sp. nov. and two isolates related to Micromonospora coerulea Jensen 1932.</title>
        <authorList>
            <person name="Hirsch P."/>
            <person name="Mevs U."/>
            <person name="Kroppenstedt R.M."/>
            <person name="Schumann P."/>
            <person name="Stackebrandt E."/>
        </authorList>
    </citation>
    <scope>NUCLEOTIDE SEQUENCE [LARGE SCALE GENOMIC DNA]</scope>
    <source>
        <strain evidence="3 4">JCM 12677</strain>
    </source>
</reference>
<feature type="transmembrane region" description="Helical" evidence="2">
    <location>
        <begin position="861"/>
        <end position="883"/>
    </location>
</feature>
<feature type="compositionally biased region" description="Low complexity" evidence="1">
    <location>
        <begin position="734"/>
        <end position="745"/>
    </location>
</feature>
<name>A0A3A9ZGW4_9ACTN</name>
<evidence type="ECO:0000313" key="4">
    <source>
        <dbReference type="Proteomes" id="UP000281726"/>
    </source>
</evidence>
<accession>A0A3A9ZGW4</accession>
<dbReference type="RefSeq" id="WP_120729216.1">
    <property type="nucleotide sequence ID" value="NZ_RBAK01000005.1"/>
</dbReference>
<sequence length="959" mass="98002">MTSEGTHHPGPEPDEVSPGAGGPAPYGDRPAQQDNGYGVGAPDLGWAPPPPARPTNAGPGWAQENPPTAPAWGAAPAPQQPEAAQGTWSPANGGQSWPAPASPAGETDQPAWAQAGPPVRGAAQVPQAAPAWPAQESPERSGGWATEQHDAAQPSAGWAGEATPAPEADRPGGWANDAGQGDRPQQPDWSAPDEASRAGGWPQNEQNAWPAEQAAPAWAQAEPAAARGAAQVPAAPTPAWPGQDDAGHSGGWTPGSTQDPAQSGGWPADPHEQRQSGGWTPESAQEPARSGGWATGRQDQEQRQSGGWDNDVAEPRDRQQQPDWAPQDDRARSGGWPPAGRDDRQQPEWAPASDTSGWNGGADQQPAPAEQPHGERPARAASGSASVPAPSDDRDAPAWPPAEPAAPPARATASVPAADSGPPAWTPGSPAQWSGADRPSVPDVQPWSAQEAWGRAEPADPAAPSRAGDGWEQGRGEEQPVYQPGPAPGISPANAVPLPPQERRRVPGASLAASPPADYVAPAQYAPVSGQPAHVEPSGREGGASAYEPEQHWGQAPSRDDEPQSPAGPAVPAPRTSPESAGRASVPTPAGDGPPGGVSASASVPLASRVMPPTDQALRPGAAATPQPRVYGRPSRPEPADDPAHDEGAPPPPRFGAAPETRFDEGHFDQTPDNRLDQGSSGRFDQGPGGRFDQGHDDRFDQGAEARFGHGPENRTDQAPENRFDDRDRPPPTAAFAAAPVAPASPAAPPAFPPGMPTFANPPASDRPVNGVRPQSGNERPEDRFGAPATGAASVGGGFGPGAPAERGTTYPPAFPPPPQSAESPWDQGGSDPDQGRFDSFKPIAEPVAETPAPKVRNGRVLAAVLVAAVLILAVPLGLLTLLGMVGDPEKETGFDPAVGSCVKQSGTSATAVDCGAAGAFTVVSKADSKEKCADPAQPHVVLQGEGADRVLCLKPAAG</sequence>
<feature type="compositionally biased region" description="Low complexity" evidence="1">
    <location>
        <begin position="379"/>
        <end position="390"/>
    </location>
</feature>
<dbReference type="EMBL" id="RBAK01000005">
    <property type="protein sequence ID" value="RKN46436.1"/>
    <property type="molecule type" value="Genomic_DNA"/>
</dbReference>
<comment type="caution">
    <text evidence="3">The sequence shown here is derived from an EMBL/GenBank/DDBJ whole genome shotgun (WGS) entry which is preliminary data.</text>
</comment>
<organism evidence="3 4">
    <name type="scientific">Micromonospora endolithica</name>
    <dbReference type="NCBI Taxonomy" id="230091"/>
    <lineage>
        <taxon>Bacteria</taxon>
        <taxon>Bacillati</taxon>
        <taxon>Actinomycetota</taxon>
        <taxon>Actinomycetes</taxon>
        <taxon>Micromonosporales</taxon>
        <taxon>Micromonosporaceae</taxon>
        <taxon>Micromonospora</taxon>
    </lineage>
</organism>
<keyword evidence="2" id="KW-0812">Transmembrane</keyword>
<gene>
    <name evidence="3" type="ORF">D7223_16180</name>
</gene>
<feature type="compositionally biased region" description="Pro residues" evidence="1">
    <location>
        <begin position="398"/>
        <end position="407"/>
    </location>
</feature>
<feature type="compositionally biased region" description="Low complexity" evidence="1">
    <location>
        <begin position="122"/>
        <end position="135"/>
    </location>
</feature>
<feature type="compositionally biased region" description="Low complexity" evidence="1">
    <location>
        <begin position="203"/>
        <end position="234"/>
    </location>
</feature>
<proteinExistence type="predicted"/>